<dbReference type="InterPro" id="IPR007123">
    <property type="entry name" value="Gelsolin-like_dom"/>
</dbReference>
<evidence type="ECO:0000256" key="1">
    <source>
        <dbReference type="ARBA" id="ARBA00008418"/>
    </source>
</evidence>
<gene>
    <name evidence="7" type="primary">LOC117243507</name>
</gene>
<organism evidence="6 7">
    <name type="scientific">Bombus vosnesenskii</name>
    <dbReference type="NCBI Taxonomy" id="207650"/>
    <lineage>
        <taxon>Eukaryota</taxon>
        <taxon>Metazoa</taxon>
        <taxon>Ecdysozoa</taxon>
        <taxon>Arthropoda</taxon>
        <taxon>Hexapoda</taxon>
        <taxon>Insecta</taxon>
        <taxon>Pterygota</taxon>
        <taxon>Neoptera</taxon>
        <taxon>Endopterygota</taxon>
        <taxon>Hymenoptera</taxon>
        <taxon>Apocrita</taxon>
        <taxon>Aculeata</taxon>
        <taxon>Apoidea</taxon>
        <taxon>Anthophila</taxon>
        <taxon>Apidae</taxon>
        <taxon>Bombus</taxon>
        <taxon>Pyrobombus</taxon>
    </lineage>
</organism>
<dbReference type="Pfam" id="PF00626">
    <property type="entry name" value="Gelsolin"/>
    <property type="match status" value="2"/>
</dbReference>
<dbReference type="Proteomes" id="UP000504631">
    <property type="component" value="Unplaced"/>
</dbReference>
<feature type="compositionally biased region" description="Basic and acidic residues" evidence="4">
    <location>
        <begin position="557"/>
        <end position="569"/>
    </location>
</feature>
<dbReference type="PANTHER" id="PTHR11977">
    <property type="entry name" value="VILLIN"/>
    <property type="match status" value="1"/>
</dbReference>
<keyword evidence="3" id="KW-0009">Actin-binding</keyword>
<evidence type="ECO:0000256" key="2">
    <source>
        <dbReference type="ARBA" id="ARBA00022467"/>
    </source>
</evidence>
<dbReference type="GO" id="GO:0051015">
    <property type="term" value="F:actin filament binding"/>
    <property type="evidence" value="ECO:0007669"/>
    <property type="project" value="InterPro"/>
</dbReference>
<dbReference type="GO" id="GO:0005546">
    <property type="term" value="F:phosphatidylinositol-4,5-bisphosphate binding"/>
    <property type="evidence" value="ECO:0007669"/>
    <property type="project" value="TreeGrafter"/>
</dbReference>
<name>A0A6J3LP87_9HYME</name>
<feature type="compositionally biased region" description="Low complexity" evidence="4">
    <location>
        <begin position="147"/>
        <end position="156"/>
    </location>
</feature>
<dbReference type="SMART" id="SM00153">
    <property type="entry name" value="VHP"/>
    <property type="match status" value="1"/>
</dbReference>
<dbReference type="PROSITE" id="PS51089">
    <property type="entry name" value="HP"/>
    <property type="match status" value="1"/>
</dbReference>
<feature type="compositionally biased region" description="Polar residues" evidence="4">
    <location>
        <begin position="316"/>
        <end position="336"/>
    </location>
</feature>
<keyword evidence="6" id="KW-1185">Reference proteome</keyword>
<dbReference type="GO" id="GO:0051014">
    <property type="term" value="P:actin filament severing"/>
    <property type="evidence" value="ECO:0007669"/>
    <property type="project" value="TreeGrafter"/>
</dbReference>
<dbReference type="InterPro" id="IPR007122">
    <property type="entry name" value="Villin/Gelsolin"/>
</dbReference>
<feature type="compositionally biased region" description="Polar residues" evidence="4">
    <location>
        <begin position="170"/>
        <end position="192"/>
    </location>
</feature>
<feature type="region of interest" description="Disordered" evidence="4">
    <location>
        <begin position="114"/>
        <end position="203"/>
    </location>
</feature>
<dbReference type="InterPro" id="IPR029006">
    <property type="entry name" value="ADF-H/Gelsolin-like_dom_sf"/>
</dbReference>
<feature type="compositionally biased region" description="Polar residues" evidence="4">
    <location>
        <begin position="125"/>
        <end position="140"/>
    </location>
</feature>
<dbReference type="GO" id="GO:0005737">
    <property type="term" value="C:cytoplasm"/>
    <property type="evidence" value="ECO:0007669"/>
    <property type="project" value="TreeGrafter"/>
</dbReference>
<proteinExistence type="inferred from homology"/>
<evidence type="ECO:0000256" key="4">
    <source>
        <dbReference type="SAM" id="MobiDB-lite"/>
    </source>
</evidence>
<evidence type="ECO:0000313" key="7">
    <source>
        <dbReference type="RefSeq" id="XP_033366955.1"/>
    </source>
</evidence>
<dbReference type="GO" id="GO:0008154">
    <property type="term" value="P:actin polymerization or depolymerization"/>
    <property type="evidence" value="ECO:0007669"/>
    <property type="project" value="TreeGrafter"/>
</dbReference>
<evidence type="ECO:0000313" key="6">
    <source>
        <dbReference type="Proteomes" id="UP000504631"/>
    </source>
</evidence>
<accession>A0A6J3LP87</accession>
<dbReference type="SUPFAM" id="SSF55753">
    <property type="entry name" value="Actin depolymerizing proteins"/>
    <property type="match status" value="4"/>
</dbReference>
<evidence type="ECO:0000256" key="3">
    <source>
        <dbReference type="ARBA" id="ARBA00023203"/>
    </source>
</evidence>
<dbReference type="PANTHER" id="PTHR11977:SF45">
    <property type="entry name" value="SUPERVILLIN"/>
    <property type="match status" value="1"/>
</dbReference>
<dbReference type="SMART" id="SM00262">
    <property type="entry name" value="GEL"/>
    <property type="match status" value="4"/>
</dbReference>
<dbReference type="InterPro" id="IPR036886">
    <property type="entry name" value="Villin_headpiece_dom_sf"/>
</dbReference>
<feature type="region of interest" description="Disordered" evidence="4">
    <location>
        <begin position="316"/>
        <end position="358"/>
    </location>
</feature>
<dbReference type="GO" id="GO:0051016">
    <property type="term" value="P:barbed-end actin filament capping"/>
    <property type="evidence" value="ECO:0007669"/>
    <property type="project" value="TreeGrafter"/>
</dbReference>
<feature type="region of interest" description="Disordered" evidence="4">
    <location>
        <begin position="450"/>
        <end position="501"/>
    </location>
</feature>
<feature type="domain" description="HP" evidence="5">
    <location>
        <begin position="2196"/>
        <end position="2259"/>
    </location>
</feature>
<comment type="similarity">
    <text evidence="1">Belongs to the villin/gelsolin family.</text>
</comment>
<feature type="region of interest" description="Disordered" evidence="4">
    <location>
        <begin position="519"/>
        <end position="571"/>
    </location>
</feature>
<dbReference type="Pfam" id="PF02209">
    <property type="entry name" value="VHP"/>
    <property type="match status" value="1"/>
</dbReference>
<evidence type="ECO:0000259" key="5">
    <source>
        <dbReference type="PROSITE" id="PS51089"/>
    </source>
</evidence>
<dbReference type="RefSeq" id="XP_033366955.1">
    <property type="nucleotide sequence ID" value="XM_033511064.1"/>
</dbReference>
<feature type="region of interest" description="Disordered" evidence="4">
    <location>
        <begin position="825"/>
        <end position="857"/>
    </location>
</feature>
<sequence>MVAAGATVLMATSEGTSNKTQNNSTQYENHNICCHYNEVHNNQQNSECSIKKNITSCNINKNKSRNPMLEKNSRLISRSENKESSKNLTLYKTAPVRETKASRLRAASIISPNGGTVLSRRLGMSENSTPLGHQPSTSLSIKDEHPISSNSSITNSPRERDKSYKRKSYLNRSLNMETATGDRSNQSECNIRQTRRQSNKQGYISDTISTSYSSNQHQATNLSKKPFDSKITCPKVKENCPKTYTLPSLNSLANSKHSNIQRTSSGGHSDSEVSRRVDALTALTKSAIERVERLKSQSNLPTNYGLRLENRSSNIPCQVTENSTNNTRALQLSPRKSSILKKSNDEHSQDGSLSHQHTPVSILKHKMSDIDTGQNISTIVNHTVLPVTFSPSVRELTHKKHGILKKRSSLDESEILRRRSCSPDISSTDNTYSEFRPILKNQRRSSLDEIIKRDQSPDLQPTSILKRKSSREDDREDRQVGSAEPQGILKRKSTNSQRMTTVNHHVTITMDATNVTGPEILDSSEVRPILKKKHSREESFGSDPPSLEPRPILKKKSSTESDEHDDKPKKTILKCTRKNSQDECNYETELTSPKKLSMLRNRTLQNRTSGVLENDAVRPILKQPGNRDNESRVRLNLYDETVISDDICTEPTNLFLRKRAQSVGHIQPSNIPNEFIGVLNKRRSLELISVGAISEEKSQVKLTTSNIYLKAAPSLDDESAKTSIIPCDKLYSTTKEKFTDKEKQTVIVFENKEGNKVISDGPVDNNIDNSTSVSIRMSDKEGSNNEMLCVQKKADDGNIQENNSVHRSNSVSKMTLHFKTLHEKANSKEKDGMSQKTPNKGSHGVQRYRDRKNQGNDRFNTQPITFQEVQEAVLQNQRNVTSVKKSSLAETTTDDEFDPSKLSLAERVRLFNQKIDTEKSSVSNTMPLERHSRRRPAARYKTQPVTSEEVEVASRISPLNSINQCSLDTSDLPKSILKPVALQAHNSLQTKSLELEGMKLIKSVLKKESEELEQRTSESCDVSSRFKLKPNLKLEENKAGSIMENNYPTQYGLSCAYSEKDNHIEDNVQTVIATSKKYEETLQTSGGETFSVSHETCNIKAEAASPYRHPIFSKQTRCTSLSKSVSHHAISNKTNECESNSAIIPKHGVHLPELCRSATQAIPTIDTNDGPSMSIAERLAALQRSGNTNWKRRIASESSNSVDGVCSNSLNKEELSIKQGVLADCLGKLESATEGWKKRIAAPDVTKFTVAGKMKVEQLENVDPGSSSPLIEATGNIIDRKKKTPRPERFRAKKGYMKDAVSTPTSPNKDSCIKLRGSFSEPASDDSAEEVKMAKNVSPVVSVPKIDDETFTSFFTGISLEKCEAESVDLNESDFDMITSQSELLVQKRNIRLKRRRFVSRNPLKTLAARTDLKSEYTEIRTGIAEKVMKQLNVEKLAKNSSLAMEALAGLASTEDFSNITLRNVTDTNISSNRLQPYKDLMLILIKGRRHVQVRLVEPVAESINSGDNFVLVTKSEVYNYIGKYCNVIEKARGAEIALSIQQNKDLGCQTFQVITINEDKLTCTKSQLQKFWSYLGAENENVDVIEGGHPDEDELYETFMIDTNMVYEIKDEELVPLEKYWGTIPKIEMLDPNKVLVFDFGSEMYIWSGKGASTDKKKLATHLATEMWQEGYDYSECTVCPISAASMIGRRTVSKIDLKSAKVRPKWCLLAKLTQHVETILFREKFLDWPNVSRIIRIRGTKSKENVDGTVTIEVCNINNLLEENTIPVDLVLEGTHLGRGTGWYDDEQMKQFIVTTMGIKVWHIDEFSHSLLDDSSVGQFHSADSYIVYWMYSVTVTGRELSGLPSKHSAKGRDRSVYFIWQGQNASLNEQGAAALLTIELDNDQAPQIRVVQGYEPAAFLNLFSGGMIVHSGKKTNIKCDERWRLYICRGTLESEVSLIEIPCSTRQLRSRGSLILLDTKNNKIYIWHGSNSLPHIKQHAVNAAAKLKKNRPQETGLTSEGDIEIFEIDEGMEPEEFINALGQMNKKLYVSLEKDQLQEHTPRLFHLSSISKEFKSVEMLCPHRASLPTPFPFLQEDLYQVHQPALFLLDNKNELWIWQGWWPNTGAEDQSGSKAVRWQAERRAAMTMAMQYWQRIHPETNKYPIYLVWAGLEPLQFINLFPTWTYRDDIAELNIEDGRNPGEVLTVESELIRLTQSTYPPAQLLQRPLPEGVDPTHLELYLSQQHFQEILGMTKEEFQELPVWRQVNLKKEIGLF</sequence>
<dbReference type="SUPFAM" id="SSF47050">
    <property type="entry name" value="VHP, Villin headpiece domain"/>
    <property type="match status" value="1"/>
</dbReference>
<dbReference type="Gene3D" id="1.10.950.10">
    <property type="entry name" value="Villin headpiece domain"/>
    <property type="match status" value="1"/>
</dbReference>
<dbReference type="InterPro" id="IPR036180">
    <property type="entry name" value="Gelsolin-like_dom_sf"/>
</dbReference>
<dbReference type="Gene3D" id="3.40.20.10">
    <property type="entry name" value="Severin"/>
    <property type="match status" value="5"/>
</dbReference>
<dbReference type="SUPFAM" id="SSF82754">
    <property type="entry name" value="C-terminal, gelsolin-like domain of Sec23/24"/>
    <property type="match status" value="1"/>
</dbReference>
<feature type="region of interest" description="Disordered" evidence="4">
    <location>
        <begin position="921"/>
        <end position="946"/>
    </location>
</feature>
<dbReference type="CTD" id="6840"/>
<reference evidence="7" key="1">
    <citation type="submission" date="2025-08" db="UniProtKB">
        <authorList>
            <consortium name="RefSeq"/>
        </authorList>
    </citation>
    <scope>IDENTIFICATION</scope>
    <source>
        <tissue evidence="7">Muscle</tissue>
    </source>
</reference>
<keyword evidence="2" id="KW-0117">Actin capping</keyword>
<feature type="compositionally biased region" description="Basic and acidic residues" evidence="4">
    <location>
        <begin position="470"/>
        <end position="479"/>
    </location>
</feature>
<dbReference type="GO" id="GO:0015629">
    <property type="term" value="C:actin cytoskeleton"/>
    <property type="evidence" value="ECO:0007669"/>
    <property type="project" value="TreeGrafter"/>
</dbReference>
<dbReference type="InterPro" id="IPR003128">
    <property type="entry name" value="Villin_headpiece"/>
</dbReference>
<protein>
    <submittedName>
        <fullName evidence="7">Supervillin isoform X3</fullName>
    </submittedName>
</protein>
<dbReference type="GeneID" id="117243507"/>